<organism evidence="1 2">
    <name type="scientific">Thalictrum thalictroides</name>
    <name type="common">Rue-anemone</name>
    <name type="synonym">Anemone thalictroides</name>
    <dbReference type="NCBI Taxonomy" id="46969"/>
    <lineage>
        <taxon>Eukaryota</taxon>
        <taxon>Viridiplantae</taxon>
        <taxon>Streptophyta</taxon>
        <taxon>Embryophyta</taxon>
        <taxon>Tracheophyta</taxon>
        <taxon>Spermatophyta</taxon>
        <taxon>Magnoliopsida</taxon>
        <taxon>Ranunculales</taxon>
        <taxon>Ranunculaceae</taxon>
        <taxon>Thalictroideae</taxon>
        <taxon>Thalictrum</taxon>
    </lineage>
</organism>
<proteinExistence type="predicted"/>
<comment type="caution">
    <text evidence="1">The sequence shown here is derived from an EMBL/GenBank/DDBJ whole genome shotgun (WGS) entry which is preliminary data.</text>
</comment>
<dbReference type="EMBL" id="JABWDY010032683">
    <property type="protein sequence ID" value="KAF5183999.1"/>
    <property type="molecule type" value="Genomic_DNA"/>
</dbReference>
<reference evidence="1 2" key="1">
    <citation type="submission" date="2020-06" db="EMBL/GenBank/DDBJ databases">
        <title>Transcriptomic and genomic resources for Thalictrum thalictroides and T. hernandezii: Facilitating candidate gene discovery in an emerging model plant lineage.</title>
        <authorList>
            <person name="Arias T."/>
            <person name="Riano-Pachon D.M."/>
            <person name="Di Stilio V.S."/>
        </authorList>
    </citation>
    <scope>NUCLEOTIDE SEQUENCE [LARGE SCALE GENOMIC DNA]</scope>
    <source>
        <strain evidence="2">cv. WT478/WT964</strain>
        <tissue evidence="1">Leaves</tissue>
    </source>
</reference>
<dbReference type="AlphaFoldDB" id="A0A7J6VFW7"/>
<name>A0A7J6VFW7_THATH</name>
<accession>A0A7J6VFW7</accession>
<protein>
    <submittedName>
        <fullName evidence="1">Uncharacterized protein</fullName>
    </submittedName>
</protein>
<keyword evidence="2" id="KW-1185">Reference proteome</keyword>
<evidence type="ECO:0000313" key="1">
    <source>
        <dbReference type="EMBL" id="KAF5183999.1"/>
    </source>
</evidence>
<sequence length="102" mass="11526">MCFTELNAFISSFSSATKFPKAGNSLVFLQFFNLNLTRFINIELFENQLGNLKPAKPDIFNSCTSSWGWRFSKTTDMLSILPSSELSKSNDNTSIIFFFNSA</sequence>
<gene>
    <name evidence="1" type="ORF">FRX31_026414</name>
</gene>
<dbReference type="Proteomes" id="UP000554482">
    <property type="component" value="Unassembled WGS sequence"/>
</dbReference>
<evidence type="ECO:0000313" key="2">
    <source>
        <dbReference type="Proteomes" id="UP000554482"/>
    </source>
</evidence>